<accession>A0AAD5K5T7</accession>
<feature type="transmembrane region" description="Helical" evidence="1">
    <location>
        <begin position="6"/>
        <end position="24"/>
    </location>
</feature>
<evidence type="ECO:0000313" key="3">
    <source>
        <dbReference type="Proteomes" id="UP001209540"/>
    </source>
</evidence>
<protein>
    <submittedName>
        <fullName evidence="2">Uncharacterized protein</fullName>
    </submittedName>
</protein>
<proteinExistence type="predicted"/>
<gene>
    <name evidence="2" type="ORF">BDA99DRAFT_517562</name>
</gene>
<dbReference type="EMBL" id="JAIXMP010000022">
    <property type="protein sequence ID" value="KAI9255770.1"/>
    <property type="molecule type" value="Genomic_DNA"/>
</dbReference>
<evidence type="ECO:0000256" key="1">
    <source>
        <dbReference type="SAM" id="Phobius"/>
    </source>
</evidence>
<keyword evidence="1" id="KW-1133">Transmembrane helix</keyword>
<evidence type="ECO:0000313" key="2">
    <source>
        <dbReference type="EMBL" id="KAI9255770.1"/>
    </source>
</evidence>
<dbReference type="Proteomes" id="UP001209540">
    <property type="component" value="Unassembled WGS sequence"/>
</dbReference>
<name>A0AAD5K5T7_9FUNG</name>
<organism evidence="2 3">
    <name type="scientific">Phascolomyces articulosus</name>
    <dbReference type="NCBI Taxonomy" id="60185"/>
    <lineage>
        <taxon>Eukaryota</taxon>
        <taxon>Fungi</taxon>
        <taxon>Fungi incertae sedis</taxon>
        <taxon>Mucoromycota</taxon>
        <taxon>Mucoromycotina</taxon>
        <taxon>Mucoromycetes</taxon>
        <taxon>Mucorales</taxon>
        <taxon>Lichtheimiaceae</taxon>
        <taxon>Phascolomyces</taxon>
    </lineage>
</organism>
<sequence length="58" mass="6955">MYIYLLYALLYSPQCFMFVLPRPLIFTHKMNIAKPIIPISCHKLVLIFFIIMIYMITL</sequence>
<feature type="transmembrane region" description="Helical" evidence="1">
    <location>
        <begin position="36"/>
        <end position="56"/>
    </location>
</feature>
<comment type="caution">
    <text evidence="2">The sequence shown here is derived from an EMBL/GenBank/DDBJ whole genome shotgun (WGS) entry which is preliminary data.</text>
</comment>
<dbReference type="AlphaFoldDB" id="A0AAD5K5T7"/>
<keyword evidence="1" id="KW-0812">Transmembrane</keyword>
<reference evidence="2" key="1">
    <citation type="journal article" date="2022" name="IScience">
        <title>Evolution of zygomycete secretomes and the origins of terrestrial fungal ecologies.</title>
        <authorList>
            <person name="Chang Y."/>
            <person name="Wang Y."/>
            <person name="Mondo S."/>
            <person name="Ahrendt S."/>
            <person name="Andreopoulos W."/>
            <person name="Barry K."/>
            <person name="Beard J."/>
            <person name="Benny G.L."/>
            <person name="Blankenship S."/>
            <person name="Bonito G."/>
            <person name="Cuomo C."/>
            <person name="Desiro A."/>
            <person name="Gervers K.A."/>
            <person name="Hundley H."/>
            <person name="Kuo A."/>
            <person name="LaButti K."/>
            <person name="Lang B.F."/>
            <person name="Lipzen A."/>
            <person name="O'Donnell K."/>
            <person name="Pangilinan J."/>
            <person name="Reynolds N."/>
            <person name="Sandor L."/>
            <person name="Smith M.E."/>
            <person name="Tsang A."/>
            <person name="Grigoriev I.V."/>
            <person name="Stajich J.E."/>
            <person name="Spatafora J.W."/>
        </authorList>
    </citation>
    <scope>NUCLEOTIDE SEQUENCE</scope>
    <source>
        <strain evidence="2">RSA 2281</strain>
    </source>
</reference>
<reference evidence="2" key="2">
    <citation type="submission" date="2023-02" db="EMBL/GenBank/DDBJ databases">
        <authorList>
            <consortium name="DOE Joint Genome Institute"/>
            <person name="Mondo S.J."/>
            <person name="Chang Y."/>
            <person name="Wang Y."/>
            <person name="Ahrendt S."/>
            <person name="Andreopoulos W."/>
            <person name="Barry K."/>
            <person name="Beard J."/>
            <person name="Benny G.L."/>
            <person name="Blankenship S."/>
            <person name="Bonito G."/>
            <person name="Cuomo C."/>
            <person name="Desiro A."/>
            <person name="Gervers K.A."/>
            <person name="Hundley H."/>
            <person name="Kuo A."/>
            <person name="LaButti K."/>
            <person name="Lang B.F."/>
            <person name="Lipzen A."/>
            <person name="O'Donnell K."/>
            <person name="Pangilinan J."/>
            <person name="Reynolds N."/>
            <person name="Sandor L."/>
            <person name="Smith M.W."/>
            <person name="Tsang A."/>
            <person name="Grigoriev I.V."/>
            <person name="Stajich J.E."/>
            <person name="Spatafora J.W."/>
        </authorList>
    </citation>
    <scope>NUCLEOTIDE SEQUENCE</scope>
    <source>
        <strain evidence="2">RSA 2281</strain>
    </source>
</reference>
<keyword evidence="3" id="KW-1185">Reference proteome</keyword>
<keyword evidence="1" id="KW-0472">Membrane</keyword>